<proteinExistence type="predicted"/>
<name>A0ABT3DTD7_9XANT</name>
<evidence type="ECO:0000313" key="1">
    <source>
        <dbReference type="EMBL" id="MCW0398747.1"/>
    </source>
</evidence>
<accession>A0ABT3DTD7</accession>
<dbReference type="Proteomes" id="UP001320843">
    <property type="component" value="Unassembled WGS sequence"/>
</dbReference>
<evidence type="ECO:0008006" key="3">
    <source>
        <dbReference type="Google" id="ProtNLM"/>
    </source>
</evidence>
<dbReference type="RefSeq" id="WP_267082270.1">
    <property type="nucleotide sequence ID" value="NZ_CP099530.1"/>
</dbReference>
<sequence>MRIPHADLVSEDSTPFDAPLAPAARRCLSACAAEDHRHAEALNRRGHSKPKNHYPARHQRIEIAGRRAEVASRDLVLESRT</sequence>
<keyword evidence="2" id="KW-1185">Reference proteome</keyword>
<reference evidence="1 2" key="1">
    <citation type="submission" date="2022-06" db="EMBL/GenBank/DDBJ databases">
        <title>Dynamics of rice microbiomes reveals core vertical transmitted seed endophytes.</title>
        <authorList>
            <person name="Liao K."/>
            <person name="Zhang X."/>
        </authorList>
    </citation>
    <scope>NUCLEOTIDE SEQUENCE [LARGE SCALE GENOMIC DNA]</scope>
    <source>
        <strain evidence="1 2">YT10-10-1</strain>
    </source>
</reference>
<gene>
    <name evidence="1" type="ORF">NB700_001303</name>
</gene>
<protein>
    <recommendedName>
        <fullName evidence="3">Transposase</fullName>
    </recommendedName>
</protein>
<organism evidence="1 2">
    <name type="scientific">Xanthomonas sacchari</name>
    <dbReference type="NCBI Taxonomy" id="56458"/>
    <lineage>
        <taxon>Bacteria</taxon>
        <taxon>Pseudomonadati</taxon>
        <taxon>Pseudomonadota</taxon>
        <taxon>Gammaproteobacteria</taxon>
        <taxon>Lysobacterales</taxon>
        <taxon>Lysobacteraceae</taxon>
        <taxon>Xanthomonas</taxon>
    </lineage>
</organism>
<comment type="caution">
    <text evidence="1">The sequence shown here is derived from an EMBL/GenBank/DDBJ whole genome shotgun (WGS) entry which is preliminary data.</text>
</comment>
<evidence type="ECO:0000313" key="2">
    <source>
        <dbReference type="Proteomes" id="UP001320843"/>
    </source>
</evidence>
<dbReference type="EMBL" id="JANFWR010000007">
    <property type="protein sequence ID" value="MCW0398747.1"/>
    <property type="molecule type" value="Genomic_DNA"/>
</dbReference>